<sequence>MRSSASTPGLSTVGLGKFNIAALHQVIQQPDTNNTTEQCDDFFPGGLGVPDSFQGLDPEENRPPAELFVWGQERARRWDRTEPVHSPTSNPTSKGGDPIASGADPTAGLPGIQRSATAAAGRPFTVTTGMKRRGLATAGGEPPCLGGHRAGGAGGAGRRRSSTEGGVPIANRRNNYSAVRASQGTWQFIARAKSVRETPVSRGDASSLVREFEAAMAVMDNHVGGRAEGHDGAFMSPMQNDIHGLQQEVSRTFDAREAVVEAVEIVDRCVGSAGRAGGGSGGGSQQGRWQDTGGGNPLSEPIVEDSVQDLGGSPLDLTGHWVKRAVGIGPDDWAAAKRILGSCLFEQKWLDLTCGELADQVTVMCLPHGQLLQELRRRNASAFNRLHGLYSDCLWTLDRCVASVLEGRRERKQAEEDWTKKLEKTCADYEAKIKAIHDSRGFEEQEQARAKREAKAHVDRMGDTLRTLNGIFKTMQADGKAMTEVDLKDRCRSLEQELASRREEMQELRRLKEKHLETEAEMEQVKLELQKTKLEAVKIKEEMERRQSLVKELMDNEAKRLTEIETLKAGTDRVGGGDEDDGEGDEREGDHPRDEKASVKNRNKRRHKETNGGSSGTGGSNEKSKKSGGESGKAASDDDDDDEQEVGSSVLCIKCRKALDDLSNIADALEKERQLKGQTRLQCHGYRLLLPNLKGYRPPRTVAWVRTVMRAILRAKIWDDSVLRYKQDLRVRFPEFTYAWFEPPRAVMAAANANVRSKLVAQADDDRWGLYYGVKSLARESAEATLFWHALNESNGEDYLTFLVYCLAIVEGTAGSMLRDQWGVSATCTDLHTLQRQVQEAQAVKERSASKVGSAIGTGAGSVTLRGADRGDEKEQLEPMASGTDVVWLRSSDARETVDHILVKALEDQKRRVLDATRAISVSCEGRLTDQDPSSTCVDLFLFLRILLHSFKEEQVNRRAAVRLMFETASTGVLTDGTPIYGDGRVDQSALAAAETVYNSLLNESKAVVDLPQFMVIARTLWPEVTTSDAVAVFRDAHEDTNGEVDYQAFLKLADRWQFFSNALQLPVHMPSRADLGEEMDAATRSNLGALVHRHYNLMKPAMDTVKQTMPESAVKQLVKCQRAVERELNDAYTVTQDSSTGSQSSKSRKRESGSSGEDGALEPTPALSTTSMDGTRPLAAYRRLLAILYHIRNVRHESGPGYETVPGKGTNVVQKTEAEFRALETVFFDLHIDRRFQTYDRIRTRLAVMKVQRTWRKILARACEVPLGLLDLMRPGYLRGVGGIVTRAVHHPPFWVQQQISEMYTAKLRILASMGTTGSGIAGSDAGEGSALGGLDVTAMMGDGPKPIKELFPVTLQDPRTGRQYWHESPAVTEAVAKELFDKCSQPPPVEKGPGGGGGSGGGGGGPARARVSGVQMSLGKLMGHPAITGGREKRVDVDDALWLFMRHWLVVRQHRISLVDRALGQVAPAPSSAASAAAGNDAAQAASPSPLVSVDGFRVVTTRLENMSRSAPPRGVADLVYVDAFMVASSLSRRPENKAMSHRESTKTALLSSPVLLWDASGARREQQMPPLFSNRAMRSWLLSSWARYSDPIKAEVLVMLEELQHVSDTTPANGITQEPTGVESAAADLPAGEAPAHTPTGARGSGGSAARPANVEAAKLVRALEKIRSEVNRLDGYMKDLDTFHKEDSMAQSTAVVIPKEASAEQQEQQEQTLSPEIVKKLSRPGEVERASKEMRSVMMILAAVYRRMRPNDPRDFVQDSWASGRRTSLRRTSFNSY</sequence>
<organism evidence="3 4">
    <name type="scientific">Ectocarpus siliculosus</name>
    <name type="common">Brown alga</name>
    <name type="synonym">Conferva siliculosa</name>
    <dbReference type="NCBI Taxonomy" id="2880"/>
    <lineage>
        <taxon>Eukaryota</taxon>
        <taxon>Sar</taxon>
        <taxon>Stramenopiles</taxon>
        <taxon>Ochrophyta</taxon>
        <taxon>PX clade</taxon>
        <taxon>Phaeophyceae</taxon>
        <taxon>Ectocarpales</taxon>
        <taxon>Ectocarpaceae</taxon>
        <taxon>Ectocarpus</taxon>
    </lineage>
</organism>
<protein>
    <submittedName>
        <fullName evidence="3">Uncharacterized protein</fullName>
    </submittedName>
</protein>
<evidence type="ECO:0000256" key="2">
    <source>
        <dbReference type="SAM" id="MobiDB-lite"/>
    </source>
</evidence>
<feature type="region of interest" description="Disordered" evidence="2">
    <location>
        <begin position="274"/>
        <end position="305"/>
    </location>
</feature>
<dbReference type="STRING" id="2880.D7FIZ8"/>
<feature type="compositionally biased region" description="Gly residues" evidence="2">
    <location>
        <begin position="1394"/>
        <end position="1408"/>
    </location>
</feature>
<accession>D7FIZ8</accession>
<feature type="compositionally biased region" description="Basic and acidic residues" evidence="2">
    <location>
        <begin position="588"/>
        <end position="598"/>
    </location>
</feature>
<dbReference type="Proteomes" id="UP000002630">
    <property type="component" value="Linkage Group LG18"/>
</dbReference>
<dbReference type="PANTHER" id="PTHR39867">
    <property type="entry name" value="HELICASE ATP-BINDING DOMAIN-CONTAINING PROTEIN"/>
    <property type="match status" value="1"/>
</dbReference>
<feature type="compositionally biased region" description="Acidic residues" evidence="2">
    <location>
        <begin position="577"/>
        <end position="587"/>
    </location>
</feature>
<feature type="region of interest" description="Disordered" evidence="2">
    <location>
        <begin position="78"/>
        <end position="111"/>
    </location>
</feature>
<feature type="region of interest" description="Disordered" evidence="2">
    <location>
        <begin position="1633"/>
        <end position="1654"/>
    </location>
</feature>
<dbReference type="InParanoid" id="D7FIZ8"/>
<evidence type="ECO:0000313" key="3">
    <source>
        <dbReference type="EMBL" id="CBJ49037.1"/>
    </source>
</evidence>
<reference evidence="3 4" key="1">
    <citation type="journal article" date="2010" name="Nature">
        <title>The Ectocarpus genome and the independent evolution of multicellularity in brown algae.</title>
        <authorList>
            <person name="Cock J.M."/>
            <person name="Sterck L."/>
            <person name="Rouze P."/>
            <person name="Scornet D."/>
            <person name="Allen A.E."/>
            <person name="Amoutzias G."/>
            <person name="Anthouard V."/>
            <person name="Artiguenave F."/>
            <person name="Aury J.M."/>
            <person name="Badger J.H."/>
            <person name="Beszteri B."/>
            <person name="Billiau K."/>
            <person name="Bonnet E."/>
            <person name="Bothwell J.H."/>
            <person name="Bowler C."/>
            <person name="Boyen C."/>
            <person name="Brownlee C."/>
            <person name="Carrano C.J."/>
            <person name="Charrier B."/>
            <person name="Cho G.Y."/>
            <person name="Coelho S.M."/>
            <person name="Collen J."/>
            <person name="Corre E."/>
            <person name="Da Silva C."/>
            <person name="Delage L."/>
            <person name="Delaroque N."/>
            <person name="Dittami S.M."/>
            <person name="Doulbeau S."/>
            <person name="Elias M."/>
            <person name="Farnham G."/>
            <person name="Gachon C.M."/>
            <person name="Gschloessl B."/>
            <person name="Heesch S."/>
            <person name="Jabbari K."/>
            <person name="Jubin C."/>
            <person name="Kawai H."/>
            <person name="Kimura K."/>
            <person name="Kloareg B."/>
            <person name="Kupper F.C."/>
            <person name="Lang D."/>
            <person name="Le Bail A."/>
            <person name="Leblanc C."/>
            <person name="Lerouge P."/>
            <person name="Lohr M."/>
            <person name="Lopez P.J."/>
            <person name="Martens C."/>
            <person name="Maumus F."/>
            <person name="Michel G."/>
            <person name="Miranda-Saavedra D."/>
            <person name="Morales J."/>
            <person name="Moreau H."/>
            <person name="Motomura T."/>
            <person name="Nagasato C."/>
            <person name="Napoli C.A."/>
            <person name="Nelson D.R."/>
            <person name="Nyvall-Collen P."/>
            <person name="Peters A.F."/>
            <person name="Pommier C."/>
            <person name="Potin P."/>
            <person name="Poulain J."/>
            <person name="Quesneville H."/>
            <person name="Read B."/>
            <person name="Rensing S.A."/>
            <person name="Ritter A."/>
            <person name="Rousvoal S."/>
            <person name="Samanta M."/>
            <person name="Samson G."/>
            <person name="Schroeder D.C."/>
            <person name="Segurens B."/>
            <person name="Strittmatter M."/>
            <person name="Tonon T."/>
            <person name="Tregear J.W."/>
            <person name="Valentin K."/>
            <person name="von Dassow P."/>
            <person name="Yamagishi T."/>
            <person name="Van de Peer Y."/>
            <person name="Wincker P."/>
        </authorList>
    </citation>
    <scope>NUCLEOTIDE SEQUENCE [LARGE SCALE GENOMIC DNA]</scope>
    <source>
        <strain evidence="4">Ec32 / CCAP1310/4</strain>
    </source>
</reference>
<gene>
    <name evidence="3" type="ORF">Esi_0125_0018</name>
</gene>
<proteinExistence type="predicted"/>
<dbReference type="PANTHER" id="PTHR39867:SF1">
    <property type="entry name" value="HELICASE ATP-BINDING DOMAIN-CONTAINING PROTEIN"/>
    <property type="match status" value="1"/>
</dbReference>
<feature type="compositionally biased region" description="Basic residues" evidence="2">
    <location>
        <begin position="599"/>
        <end position="608"/>
    </location>
</feature>
<keyword evidence="1" id="KW-0175">Coiled coil</keyword>
<feature type="region of interest" description="Disordered" evidence="2">
    <location>
        <begin position="1385"/>
        <end position="1412"/>
    </location>
</feature>
<evidence type="ECO:0000256" key="1">
    <source>
        <dbReference type="SAM" id="Coils"/>
    </source>
</evidence>
<dbReference type="EMBL" id="FN647904">
    <property type="protein sequence ID" value="CBJ49037.1"/>
    <property type="molecule type" value="Genomic_DNA"/>
</dbReference>
<dbReference type="OrthoDB" id="194929at2759"/>
<name>D7FIZ8_ECTSI</name>
<dbReference type="EMBL" id="FN649743">
    <property type="protein sequence ID" value="CBJ49037.1"/>
    <property type="molecule type" value="Genomic_DNA"/>
</dbReference>
<feature type="region of interest" description="Disordered" evidence="2">
    <location>
        <begin position="564"/>
        <end position="644"/>
    </location>
</feature>
<evidence type="ECO:0000313" key="4">
    <source>
        <dbReference type="Proteomes" id="UP000002630"/>
    </source>
</evidence>
<feature type="compositionally biased region" description="Low complexity" evidence="2">
    <location>
        <begin position="1136"/>
        <end position="1146"/>
    </location>
</feature>
<keyword evidence="4" id="KW-1185">Reference proteome</keyword>
<feature type="region of interest" description="Disordered" evidence="2">
    <location>
        <begin position="134"/>
        <end position="170"/>
    </location>
</feature>
<feature type="region of interest" description="Disordered" evidence="2">
    <location>
        <begin position="1131"/>
        <end position="1174"/>
    </location>
</feature>
<feature type="compositionally biased region" description="Gly residues" evidence="2">
    <location>
        <begin position="274"/>
        <end position="285"/>
    </location>
</feature>
<feature type="coiled-coil region" evidence="1">
    <location>
        <begin position="484"/>
        <end position="559"/>
    </location>
</feature>
<dbReference type="eggNOG" id="ENOG502QSXT">
    <property type="taxonomic scope" value="Eukaryota"/>
</dbReference>